<dbReference type="EMBL" id="NTFS01000289">
    <property type="protein sequence ID" value="PAX52052.1"/>
    <property type="molecule type" value="Genomic_DNA"/>
</dbReference>
<evidence type="ECO:0000313" key="1">
    <source>
        <dbReference type="EMBL" id="PAX52052.1"/>
    </source>
</evidence>
<name>A0A2A2TE89_9CYAN</name>
<comment type="caution">
    <text evidence="1">The sequence shown here is derived from an EMBL/GenBank/DDBJ whole genome shotgun (WGS) entry which is preliminary data.</text>
</comment>
<dbReference type="RefSeq" id="WP_095723615.1">
    <property type="nucleotide sequence ID" value="NZ_NTFS01000289.1"/>
</dbReference>
<accession>A0A2A2TE89</accession>
<dbReference type="AlphaFoldDB" id="A0A2A2TE89"/>
<reference evidence="1 2" key="1">
    <citation type="submission" date="2017-08" db="EMBL/GenBank/DDBJ databases">
        <title>Draft genome sequence of filamentous cyanobacterium Calothrix elsteri CCALA 953.</title>
        <authorList>
            <person name="Gagunashvili A.N."/>
            <person name="Elster J."/>
            <person name="Andresson O.S."/>
        </authorList>
    </citation>
    <scope>NUCLEOTIDE SEQUENCE [LARGE SCALE GENOMIC DNA]</scope>
    <source>
        <strain evidence="1 2">CCALA 953</strain>
    </source>
</reference>
<sequence length="90" mass="10425">MPNGKVVKYDSAFVAKLRKQLALDSFTIKKDKENKASWIIYSSAGDEYYLICPYQDWWDLKGFNSGASHYQKVCDMNLIETHIKHCENAD</sequence>
<evidence type="ECO:0000313" key="2">
    <source>
        <dbReference type="Proteomes" id="UP000218238"/>
    </source>
</evidence>
<protein>
    <submittedName>
        <fullName evidence="1">Uncharacterized protein</fullName>
    </submittedName>
</protein>
<organism evidence="1 2">
    <name type="scientific">Brunnivagina elsteri CCALA 953</name>
    <dbReference type="NCBI Taxonomy" id="987040"/>
    <lineage>
        <taxon>Bacteria</taxon>
        <taxon>Bacillati</taxon>
        <taxon>Cyanobacteriota</taxon>
        <taxon>Cyanophyceae</taxon>
        <taxon>Nostocales</taxon>
        <taxon>Calotrichaceae</taxon>
        <taxon>Brunnivagina</taxon>
    </lineage>
</organism>
<proteinExistence type="predicted"/>
<keyword evidence="2" id="KW-1185">Reference proteome</keyword>
<gene>
    <name evidence="1" type="ORF">CK510_21335</name>
</gene>
<dbReference type="Proteomes" id="UP000218238">
    <property type="component" value="Unassembled WGS sequence"/>
</dbReference>